<dbReference type="EMBL" id="VZQQ01000162">
    <property type="protein sequence ID" value="MBC8752808.1"/>
    <property type="molecule type" value="Genomic_DNA"/>
</dbReference>
<dbReference type="EMBL" id="VZQQ01000282">
    <property type="protein sequence ID" value="MBC8752990.1"/>
    <property type="molecule type" value="Genomic_DNA"/>
</dbReference>
<protein>
    <submittedName>
        <fullName evidence="1">Poly-gamma-glutamate biosynthesis protein</fullName>
    </submittedName>
</protein>
<proteinExistence type="predicted"/>
<dbReference type="Proteomes" id="UP000736373">
    <property type="component" value="Unassembled WGS sequence"/>
</dbReference>
<evidence type="ECO:0000313" key="2">
    <source>
        <dbReference type="EMBL" id="MBC8752990.1"/>
    </source>
</evidence>
<sequence>MNCVKLFLCGDVMLGRGIDQILPHPNRPHLFEPYMRSARG</sequence>
<organism evidence="1 3">
    <name type="scientific">Paraburkholderia podalyriae</name>
    <dbReference type="NCBI Taxonomy" id="1938811"/>
    <lineage>
        <taxon>Bacteria</taxon>
        <taxon>Pseudomonadati</taxon>
        <taxon>Pseudomonadota</taxon>
        <taxon>Betaproteobacteria</taxon>
        <taxon>Burkholderiales</taxon>
        <taxon>Burkholderiaceae</taxon>
        <taxon>Paraburkholderia</taxon>
    </lineage>
</organism>
<accession>A0ABR7Q2T2</accession>
<feature type="non-terminal residue" evidence="1">
    <location>
        <position position="40"/>
    </location>
</feature>
<name>A0ABR7Q2T2_9BURK</name>
<gene>
    <name evidence="1" type="ORF">F6X42_42695</name>
    <name evidence="2" type="ORF">F6X42_43885</name>
</gene>
<comment type="caution">
    <text evidence="1">The sequence shown here is derived from an EMBL/GenBank/DDBJ whole genome shotgun (WGS) entry which is preliminary data.</text>
</comment>
<evidence type="ECO:0000313" key="3">
    <source>
        <dbReference type="Proteomes" id="UP000736373"/>
    </source>
</evidence>
<keyword evidence="3" id="KW-1185">Reference proteome</keyword>
<reference evidence="1 3" key="1">
    <citation type="submission" date="2019-09" db="EMBL/GenBank/DDBJ databases">
        <title>Paraburkholderia podalyriae sp. nov., A South African Podalyria-associated rhizobium.</title>
        <authorList>
            <person name="Mavima L."/>
            <person name="Beukes C.W."/>
            <person name="Palmer M."/>
            <person name="De Meyer S.E."/>
            <person name="James E.K."/>
            <person name="Maluk M."/>
            <person name="Avontuur J.R."/>
            <person name="Chan W.Y."/>
            <person name="Venter S.N."/>
            <person name="Steenkamp E.T."/>
        </authorList>
    </citation>
    <scope>NUCLEOTIDE SEQUENCE [LARGE SCALE GENOMIC DNA]</scope>
    <source>
        <strain evidence="1 3">WC7.3b</strain>
    </source>
</reference>
<evidence type="ECO:0000313" key="1">
    <source>
        <dbReference type="EMBL" id="MBC8752808.1"/>
    </source>
</evidence>